<organism evidence="1 2">
    <name type="scientific">Phytophthora aleatoria</name>
    <dbReference type="NCBI Taxonomy" id="2496075"/>
    <lineage>
        <taxon>Eukaryota</taxon>
        <taxon>Sar</taxon>
        <taxon>Stramenopiles</taxon>
        <taxon>Oomycota</taxon>
        <taxon>Peronosporomycetes</taxon>
        <taxon>Peronosporales</taxon>
        <taxon>Peronosporaceae</taxon>
        <taxon>Phytophthora</taxon>
    </lineage>
</organism>
<name>A0A8J5IRP4_9STRA</name>
<dbReference type="AlphaFoldDB" id="A0A8J5IRP4"/>
<accession>A0A8J5IRP4</accession>
<dbReference type="EMBL" id="JAENGY010000895">
    <property type="protein sequence ID" value="KAG6955102.1"/>
    <property type="molecule type" value="Genomic_DNA"/>
</dbReference>
<evidence type="ECO:0000313" key="1">
    <source>
        <dbReference type="EMBL" id="KAG6955102.1"/>
    </source>
</evidence>
<proteinExistence type="predicted"/>
<comment type="caution">
    <text evidence="1">The sequence shown here is derived from an EMBL/GenBank/DDBJ whole genome shotgun (WGS) entry which is preliminary data.</text>
</comment>
<protein>
    <submittedName>
        <fullName evidence="1">Uncharacterized protein</fullName>
    </submittedName>
</protein>
<reference evidence="1" key="1">
    <citation type="submission" date="2021-01" db="EMBL/GenBank/DDBJ databases">
        <title>Phytophthora aleatoria, a newly-described species from Pinus radiata is distinct from Phytophthora cactorum isolates based on comparative genomics.</title>
        <authorList>
            <person name="Mcdougal R."/>
            <person name="Panda P."/>
            <person name="Williams N."/>
            <person name="Studholme D.J."/>
        </authorList>
    </citation>
    <scope>NUCLEOTIDE SEQUENCE</scope>
    <source>
        <strain evidence="1">NZFS 4037</strain>
    </source>
</reference>
<evidence type="ECO:0000313" key="2">
    <source>
        <dbReference type="Proteomes" id="UP000709295"/>
    </source>
</evidence>
<dbReference type="Proteomes" id="UP000709295">
    <property type="component" value="Unassembled WGS sequence"/>
</dbReference>
<gene>
    <name evidence="1" type="ORF">JG688_00012036</name>
</gene>
<sequence length="69" mass="8089">MMAGSNRSPMRWATWGRTWSSGAARAGRRVSHLFGKRLTKYLFKLVATLKQRYWCRNGYKLADSFSKTW</sequence>
<keyword evidence="2" id="KW-1185">Reference proteome</keyword>